<reference evidence="1" key="1">
    <citation type="submission" date="2018-10" db="EMBL/GenBank/DDBJ databases">
        <title>Effector identification in a new, highly contiguous assembly of the strawberry crown rot pathogen Phytophthora cactorum.</title>
        <authorList>
            <person name="Armitage A.D."/>
            <person name="Nellist C.F."/>
            <person name="Bates H."/>
            <person name="Vickerstaff R.J."/>
            <person name="Harrison R.J."/>
        </authorList>
    </citation>
    <scope>NUCLEOTIDE SEQUENCE</scope>
    <source>
        <strain evidence="1">P415</strain>
    </source>
</reference>
<gene>
    <name evidence="1" type="ORF">PC118_g23012</name>
</gene>
<organism evidence="1 2">
    <name type="scientific">Phytophthora cactorum</name>
    <dbReference type="NCBI Taxonomy" id="29920"/>
    <lineage>
        <taxon>Eukaryota</taxon>
        <taxon>Sar</taxon>
        <taxon>Stramenopiles</taxon>
        <taxon>Oomycota</taxon>
        <taxon>Peronosporomycetes</taxon>
        <taxon>Peronosporales</taxon>
        <taxon>Peronosporaceae</taxon>
        <taxon>Phytophthora</taxon>
    </lineage>
</organism>
<comment type="caution">
    <text evidence="1">The sequence shown here is derived from an EMBL/GenBank/DDBJ whole genome shotgun (WGS) entry which is preliminary data.</text>
</comment>
<accession>A0A8T1JKI5</accession>
<dbReference type="Proteomes" id="UP000697107">
    <property type="component" value="Unassembled WGS sequence"/>
</dbReference>
<protein>
    <submittedName>
        <fullName evidence="1">Uncharacterized protein</fullName>
    </submittedName>
</protein>
<evidence type="ECO:0000313" key="1">
    <source>
        <dbReference type="EMBL" id="KAG2959458.1"/>
    </source>
</evidence>
<proteinExistence type="predicted"/>
<dbReference type="EMBL" id="RCML01001996">
    <property type="protein sequence ID" value="KAG2959458.1"/>
    <property type="molecule type" value="Genomic_DNA"/>
</dbReference>
<name>A0A8T1JKI5_9STRA</name>
<evidence type="ECO:0000313" key="2">
    <source>
        <dbReference type="Proteomes" id="UP000697107"/>
    </source>
</evidence>
<sequence>MSAACAGSCAVWATLWLMLVGRAGGIQTTPEKYWSVTKCHGKIRHSSD</sequence>
<dbReference type="AlphaFoldDB" id="A0A8T1JKI5"/>